<keyword evidence="4" id="KW-1185">Reference proteome</keyword>
<dbReference type="EMBL" id="CAKLPZ010000001">
    <property type="protein sequence ID" value="CAH1000211.1"/>
    <property type="molecule type" value="Genomic_DNA"/>
</dbReference>
<dbReference type="RefSeq" id="WP_238750265.1">
    <property type="nucleotide sequence ID" value="NZ_CAKLPZ010000001.1"/>
</dbReference>
<evidence type="ECO:0000313" key="4">
    <source>
        <dbReference type="Proteomes" id="UP000837803"/>
    </source>
</evidence>
<dbReference type="InterPro" id="IPR036781">
    <property type="entry name" value="Smr_assoc-like_sf"/>
</dbReference>
<dbReference type="Gene3D" id="2.60.40.1600">
    <property type="entry name" value="Smr-associated-like"/>
    <property type="match status" value="1"/>
</dbReference>
<dbReference type="InterPro" id="IPR036063">
    <property type="entry name" value="Smr_dom_sf"/>
</dbReference>
<dbReference type="Proteomes" id="UP000837803">
    <property type="component" value="Unassembled WGS sequence"/>
</dbReference>
<dbReference type="EC" id="3.1.-.-" evidence="3"/>
<comment type="caution">
    <text evidence="3">The sequence shown here is derived from an EMBL/GenBank/DDBJ whole genome shotgun (WGS) entry which is preliminary data.</text>
</comment>
<dbReference type="PROSITE" id="PS50828">
    <property type="entry name" value="SMR"/>
    <property type="match status" value="1"/>
</dbReference>
<dbReference type="GO" id="GO:0016787">
    <property type="term" value="F:hydrolase activity"/>
    <property type="evidence" value="ECO:0007669"/>
    <property type="project" value="UniProtKB-KW"/>
</dbReference>
<keyword evidence="3" id="KW-0255">Endonuclease</keyword>
<keyword evidence="3" id="KW-0540">Nuclease</keyword>
<protein>
    <submittedName>
        <fullName evidence="3">Endonuclease MutS2</fullName>
        <ecNumber evidence="3">3.1.-.-</ecNumber>
    </submittedName>
</protein>
<dbReference type="SUPFAM" id="SSF158949">
    <property type="entry name" value="Smr-associated domain-like"/>
    <property type="match status" value="1"/>
</dbReference>
<organism evidence="3 4">
    <name type="scientific">Neolewinella maritima</name>
    <dbReference type="NCBI Taxonomy" id="1383882"/>
    <lineage>
        <taxon>Bacteria</taxon>
        <taxon>Pseudomonadati</taxon>
        <taxon>Bacteroidota</taxon>
        <taxon>Saprospiria</taxon>
        <taxon>Saprospirales</taxon>
        <taxon>Lewinellaceae</taxon>
        <taxon>Neolewinella</taxon>
    </lineage>
</organism>
<gene>
    <name evidence="3" type="primary">mutS2_1</name>
    <name evidence="3" type="ORF">LEM8419_01359</name>
</gene>
<evidence type="ECO:0000313" key="3">
    <source>
        <dbReference type="EMBL" id="CAH1000211.1"/>
    </source>
</evidence>
<dbReference type="InterPro" id="IPR002625">
    <property type="entry name" value="Smr_dom"/>
</dbReference>
<dbReference type="Pfam" id="PF01713">
    <property type="entry name" value="Smr"/>
    <property type="match status" value="1"/>
</dbReference>
<sequence>MNFKIGDRVKLDKTGKTGTIATLLDKDMFQVRLDGGLGHLPVPSHAISLLDGQSPPPTTDRQPSAVQQTDNSRKESGVQLAFDPVYNGEGEPESYQLYLLNGTGHRILFELKVRTGDTARFNKFGPLPAHDKLKLTQVAYHWLNERLTLDLDVRAAVEGGTGPRHFQQLKIKPKQFFSSFRDVPDLSRGAHVYTVFARLDSSSVADRSTGPSLKELTRAQLQKQPKSAATNKNAAAPSTLQARTEFNETLDLHLSALVDDPGQIPRDEVLATQLRAFDAYMDQALRLDVKQVYIIHGVGDGILKAAIHKRLPTVPFIRKFHNSYHPRYGYGATEVLFES</sequence>
<feature type="compositionally biased region" description="Polar residues" evidence="1">
    <location>
        <begin position="59"/>
        <end position="70"/>
    </location>
</feature>
<name>A0ABN8F0T4_9BACT</name>
<reference evidence="3" key="1">
    <citation type="submission" date="2021-12" db="EMBL/GenBank/DDBJ databases">
        <authorList>
            <person name="Rodrigo-Torres L."/>
            <person name="Arahal R. D."/>
            <person name="Lucena T."/>
        </authorList>
    </citation>
    <scope>NUCLEOTIDE SEQUENCE</scope>
    <source>
        <strain evidence="3">CECT 8419</strain>
    </source>
</reference>
<feature type="region of interest" description="Disordered" evidence="1">
    <location>
        <begin position="44"/>
        <end position="76"/>
    </location>
</feature>
<feature type="domain" description="Smr" evidence="2">
    <location>
        <begin position="274"/>
        <end position="338"/>
    </location>
</feature>
<dbReference type="Gene3D" id="3.30.1370.110">
    <property type="match status" value="1"/>
</dbReference>
<evidence type="ECO:0000256" key="1">
    <source>
        <dbReference type="SAM" id="MobiDB-lite"/>
    </source>
</evidence>
<dbReference type="GO" id="GO:0004519">
    <property type="term" value="F:endonuclease activity"/>
    <property type="evidence" value="ECO:0007669"/>
    <property type="project" value="UniProtKB-KW"/>
</dbReference>
<accession>A0ABN8F0T4</accession>
<keyword evidence="3" id="KW-0378">Hydrolase</keyword>
<proteinExistence type="predicted"/>
<evidence type="ECO:0000259" key="2">
    <source>
        <dbReference type="PROSITE" id="PS50828"/>
    </source>
</evidence>